<comment type="caution">
    <text evidence="1">The sequence shown here is derived from an EMBL/GenBank/DDBJ whole genome shotgun (WGS) entry which is preliminary data.</text>
</comment>
<keyword evidence="2" id="KW-1185">Reference proteome</keyword>
<name>A0AAE0B772_9ROSI</name>
<proteinExistence type="predicted"/>
<gene>
    <name evidence="1" type="ORF">Dsin_002475</name>
</gene>
<evidence type="ECO:0000313" key="2">
    <source>
        <dbReference type="Proteomes" id="UP001281410"/>
    </source>
</evidence>
<evidence type="ECO:0008006" key="3">
    <source>
        <dbReference type="Google" id="ProtNLM"/>
    </source>
</evidence>
<organism evidence="1 2">
    <name type="scientific">Dipteronia sinensis</name>
    <dbReference type="NCBI Taxonomy" id="43782"/>
    <lineage>
        <taxon>Eukaryota</taxon>
        <taxon>Viridiplantae</taxon>
        <taxon>Streptophyta</taxon>
        <taxon>Embryophyta</taxon>
        <taxon>Tracheophyta</taxon>
        <taxon>Spermatophyta</taxon>
        <taxon>Magnoliopsida</taxon>
        <taxon>eudicotyledons</taxon>
        <taxon>Gunneridae</taxon>
        <taxon>Pentapetalae</taxon>
        <taxon>rosids</taxon>
        <taxon>malvids</taxon>
        <taxon>Sapindales</taxon>
        <taxon>Sapindaceae</taxon>
        <taxon>Hippocastanoideae</taxon>
        <taxon>Acereae</taxon>
        <taxon>Dipteronia</taxon>
    </lineage>
</organism>
<accession>A0AAE0B772</accession>
<evidence type="ECO:0000313" key="1">
    <source>
        <dbReference type="EMBL" id="KAK3230594.1"/>
    </source>
</evidence>
<dbReference type="EMBL" id="JANJYJ010000001">
    <property type="protein sequence ID" value="KAK3230594.1"/>
    <property type="molecule type" value="Genomic_DNA"/>
</dbReference>
<dbReference type="AlphaFoldDB" id="A0AAE0B772"/>
<protein>
    <recommendedName>
        <fullName evidence="3">Reverse transcriptase</fullName>
    </recommendedName>
</protein>
<dbReference type="Proteomes" id="UP001281410">
    <property type="component" value="Unassembled WGS sequence"/>
</dbReference>
<sequence>MADTIREYFTDLFRSSAPSPATIRKATGGIHTRLTEEMRDDLNRVFTADEIKAAVFSMGPTKAPGPEGFQALFFQKF</sequence>
<reference evidence="1" key="1">
    <citation type="journal article" date="2023" name="Plant J.">
        <title>Genome sequences and population genomics provide insights into the demographic history, inbreeding, and mutation load of two 'living fossil' tree species of Dipteronia.</title>
        <authorList>
            <person name="Feng Y."/>
            <person name="Comes H.P."/>
            <person name="Chen J."/>
            <person name="Zhu S."/>
            <person name="Lu R."/>
            <person name="Zhang X."/>
            <person name="Li P."/>
            <person name="Qiu J."/>
            <person name="Olsen K.M."/>
            <person name="Qiu Y."/>
        </authorList>
    </citation>
    <scope>NUCLEOTIDE SEQUENCE</scope>
    <source>
        <strain evidence="1">NBL</strain>
    </source>
</reference>